<dbReference type="GeneID" id="27897839"/>
<dbReference type="EMBL" id="KB456263">
    <property type="protein sequence ID" value="EMF13858.1"/>
    <property type="molecule type" value="Genomic_DNA"/>
</dbReference>
<dbReference type="Proteomes" id="UP000016931">
    <property type="component" value="Unassembled WGS sequence"/>
</dbReference>
<organism evidence="3 4">
    <name type="scientific">Sphaerulina musiva (strain SO2202)</name>
    <name type="common">Poplar stem canker fungus</name>
    <name type="synonym">Septoria musiva</name>
    <dbReference type="NCBI Taxonomy" id="692275"/>
    <lineage>
        <taxon>Eukaryota</taxon>
        <taxon>Fungi</taxon>
        <taxon>Dikarya</taxon>
        <taxon>Ascomycota</taxon>
        <taxon>Pezizomycotina</taxon>
        <taxon>Dothideomycetes</taxon>
        <taxon>Dothideomycetidae</taxon>
        <taxon>Mycosphaerellales</taxon>
        <taxon>Mycosphaerellaceae</taxon>
        <taxon>Sphaerulina</taxon>
    </lineage>
</organism>
<evidence type="ECO:0000313" key="4">
    <source>
        <dbReference type="Proteomes" id="UP000016931"/>
    </source>
</evidence>
<evidence type="ECO:0000256" key="1">
    <source>
        <dbReference type="SAM" id="MobiDB-lite"/>
    </source>
</evidence>
<sequence length="159" mass="18287">MTLRSNIPILLLLGFTFTTLLTPVTATHKVNDKCTNKKYFNTLGCSKSECQVGTLPPPITHFPQLLIHSFINSHSSNASKNPTATTHISGEYKKPVKICSVRMELVIRIFRIWIVLPKMGERREGEREREREGEEEEEEEEGGMKEGRRKMDVLEWSVW</sequence>
<feature type="compositionally biased region" description="Basic and acidic residues" evidence="1">
    <location>
        <begin position="142"/>
        <end position="153"/>
    </location>
</feature>
<feature type="chain" id="PRO_5004032403" evidence="2">
    <location>
        <begin position="27"/>
        <end position="159"/>
    </location>
</feature>
<feature type="signal peptide" evidence="2">
    <location>
        <begin position="1"/>
        <end position="26"/>
    </location>
</feature>
<keyword evidence="2" id="KW-0732">Signal</keyword>
<dbReference type="AlphaFoldDB" id="M3CJ86"/>
<gene>
    <name evidence="3" type="ORF">SEPMUDRAFT_107814</name>
</gene>
<evidence type="ECO:0000313" key="3">
    <source>
        <dbReference type="EMBL" id="EMF13858.1"/>
    </source>
</evidence>
<name>M3CJ86_SPHMS</name>
<accession>M3CJ86</accession>
<proteinExistence type="predicted"/>
<feature type="compositionally biased region" description="Basic and acidic residues" evidence="1">
    <location>
        <begin position="122"/>
        <end position="132"/>
    </location>
</feature>
<keyword evidence="4" id="KW-1185">Reference proteome</keyword>
<dbReference type="HOGENOM" id="CLU_1661886_0_0_1"/>
<evidence type="ECO:0000256" key="2">
    <source>
        <dbReference type="SAM" id="SignalP"/>
    </source>
</evidence>
<feature type="region of interest" description="Disordered" evidence="1">
    <location>
        <begin position="122"/>
        <end position="159"/>
    </location>
</feature>
<reference evidence="3 4" key="1">
    <citation type="journal article" date="2012" name="PLoS Pathog.">
        <title>Diverse lifestyles and strategies of plant pathogenesis encoded in the genomes of eighteen Dothideomycetes fungi.</title>
        <authorList>
            <person name="Ohm R.A."/>
            <person name="Feau N."/>
            <person name="Henrissat B."/>
            <person name="Schoch C.L."/>
            <person name="Horwitz B.A."/>
            <person name="Barry K.W."/>
            <person name="Condon B.J."/>
            <person name="Copeland A.C."/>
            <person name="Dhillon B."/>
            <person name="Glaser F."/>
            <person name="Hesse C.N."/>
            <person name="Kosti I."/>
            <person name="LaButti K."/>
            <person name="Lindquist E.A."/>
            <person name="Lucas S."/>
            <person name="Salamov A.A."/>
            <person name="Bradshaw R.E."/>
            <person name="Ciuffetti L."/>
            <person name="Hamelin R.C."/>
            <person name="Kema G.H.J."/>
            <person name="Lawrence C."/>
            <person name="Scott J.A."/>
            <person name="Spatafora J.W."/>
            <person name="Turgeon B.G."/>
            <person name="de Wit P.J.G.M."/>
            <person name="Zhong S."/>
            <person name="Goodwin S.B."/>
            <person name="Grigoriev I.V."/>
        </authorList>
    </citation>
    <scope>NUCLEOTIDE SEQUENCE [LARGE SCALE GENOMIC DNA]</scope>
    <source>
        <strain evidence="3 4">SO2202</strain>
    </source>
</reference>
<dbReference type="RefSeq" id="XP_016761979.1">
    <property type="nucleotide sequence ID" value="XM_016900702.1"/>
</dbReference>
<protein>
    <submittedName>
        <fullName evidence="3">Uncharacterized protein</fullName>
    </submittedName>
</protein>